<accession>A0A0C2N284</accession>
<protein>
    <submittedName>
        <fullName evidence="1">Uncharacterized protein</fullName>
    </submittedName>
</protein>
<organism evidence="1 2">
    <name type="scientific">Thelohanellus kitauei</name>
    <name type="common">Myxosporean</name>
    <dbReference type="NCBI Taxonomy" id="669202"/>
    <lineage>
        <taxon>Eukaryota</taxon>
        <taxon>Metazoa</taxon>
        <taxon>Cnidaria</taxon>
        <taxon>Myxozoa</taxon>
        <taxon>Myxosporea</taxon>
        <taxon>Bivalvulida</taxon>
        <taxon>Platysporina</taxon>
        <taxon>Myxobolidae</taxon>
        <taxon>Thelohanellus</taxon>
    </lineage>
</organism>
<comment type="caution">
    <text evidence="1">The sequence shown here is derived from an EMBL/GenBank/DDBJ whole genome shotgun (WGS) entry which is preliminary data.</text>
</comment>
<evidence type="ECO:0000313" key="2">
    <source>
        <dbReference type="Proteomes" id="UP000031668"/>
    </source>
</evidence>
<reference evidence="1 2" key="1">
    <citation type="journal article" date="2014" name="Genome Biol. Evol.">
        <title>The genome of the myxosporean Thelohanellus kitauei shows adaptations to nutrient acquisition within its fish host.</title>
        <authorList>
            <person name="Yang Y."/>
            <person name="Xiong J."/>
            <person name="Zhou Z."/>
            <person name="Huo F."/>
            <person name="Miao W."/>
            <person name="Ran C."/>
            <person name="Liu Y."/>
            <person name="Zhang J."/>
            <person name="Feng J."/>
            <person name="Wang M."/>
            <person name="Wang M."/>
            <person name="Wang L."/>
            <person name="Yao B."/>
        </authorList>
    </citation>
    <scope>NUCLEOTIDE SEQUENCE [LARGE SCALE GENOMIC DNA]</scope>
    <source>
        <strain evidence="1">Wuqing</strain>
    </source>
</reference>
<dbReference type="AlphaFoldDB" id="A0A0C2N284"/>
<keyword evidence="2" id="KW-1185">Reference proteome</keyword>
<dbReference type="Proteomes" id="UP000031668">
    <property type="component" value="Unassembled WGS sequence"/>
</dbReference>
<name>A0A0C2N284_THEKT</name>
<dbReference type="EMBL" id="JWZT01002056">
    <property type="protein sequence ID" value="KII70485.1"/>
    <property type="molecule type" value="Genomic_DNA"/>
</dbReference>
<sequence>MGIVDVSQRGDPFCAVIIQKNKRHIFTVEGTSHSEVYSYFEFRITSTPKERVEDDQGGFRELKLAGYMMRCPPTYRGGTTPKDCTVDVYLQQVIEGAGRGVAQASYKQVEEAVSEDGKQRLSGTISLTNLELKRYSPAIARRLVHPNYLPLIKADPDPERYCEFKNYRLAIRELFHRGQRVSLVTRSQMIHPPKGSVQVAERPSQELLRACRATVGNGVKRTA</sequence>
<gene>
    <name evidence="1" type="ORF">RF11_08338</name>
</gene>
<proteinExistence type="predicted"/>
<evidence type="ECO:0000313" key="1">
    <source>
        <dbReference type="EMBL" id="KII70485.1"/>
    </source>
</evidence>